<reference evidence="3 4" key="2">
    <citation type="submission" date="2017-02" db="EMBL/GenBank/DDBJ databases">
        <title>Prevalence of linear plasmids in Propionibacterium acnes isolates obtained from cancerous prostatic tissue.</title>
        <authorList>
            <person name="Davidsson S."/>
            <person name="Bruggemann H."/>
        </authorList>
    </citation>
    <scope>NUCLEOTIDE SEQUENCE [LARGE SCALE GENOMIC DNA]</scope>
    <source>
        <strain evidence="3 4">09-9</strain>
    </source>
</reference>
<dbReference type="NCBIfam" id="NF040618">
    <property type="entry name" value="PPA1309_fam"/>
    <property type="match status" value="1"/>
</dbReference>
<reference evidence="1 6" key="3">
    <citation type="submission" date="2018-08" db="EMBL/GenBank/DDBJ databases">
        <title>Genome sequencing of Cutibacterium acnes KCOM 1315.</title>
        <authorList>
            <person name="Kook J.-K."/>
            <person name="Park S.-N."/>
            <person name="Lim Y.K."/>
        </authorList>
    </citation>
    <scope>NUCLEOTIDE SEQUENCE [LARGE SCALE GENOMIC DNA]</scope>
    <source>
        <strain evidence="1 6">KCOM 1315</strain>
    </source>
</reference>
<sequence length="188" mass="20035">MLNDEDVEMTQDPQVAQGVSESADDALIACLTEIERFVASSSWGGPPRLFALVRTVDLVKAEPALAGQLAIGSHDSLSSIEQDDFRPGEDLAQALATTTWGDAVDGAAICVERIFLPDDCADEIPHDPEKAAAFVAAHPKRQEVRVVAGALRDGSHYGVARLVEHPDELLGSIDLVPALESAVLETLR</sequence>
<reference evidence="2 5" key="1">
    <citation type="submission" date="2017-02" db="EMBL/GenBank/DDBJ databases">
        <title>Prevalence of linear plasmids in Cutibacterium acnes isolates obtained from cancerous prostatic tissue.</title>
        <authorList>
            <person name="Davidsson S."/>
            <person name="Bruggemann H."/>
        </authorList>
    </citation>
    <scope>NUCLEOTIDE SEQUENCE [LARGE SCALE GENOMIC DNA]</scope>
    <source>
        <strain evidence="2 5">11-78</strain>
    </source>
</reference>
<evidence type="ECO:0000313" key="5">
    <source>
        <dbReference type="Proteomes" id="UP000226191"/>
    </source>
</evidence>
<protein>
    <submittedName>
        <fullName evidence="3">Uncharacterized protein</fullName>
    </submittedName>
</protein>
<evidence type="ECO:0000313" key="3">
    <source>
        <dbReference type="EMBL" id="PHJ27615.1"/>
    </source>
</evidence>
<dbReference type="AlphaFoldDB" id="A0A2B7ISX9"/>
<dbReference type="Proteomes" id="UP000223982">
    <property type="component" value="Unassembled WGS sequence"/>
</dbReference>
<dbReference type="InterPro" id="IPR047681">
    <property type="entry name" value="PPA1309-like"/>
</dbReference>
<dbReference type="KEGG" id="cacn:RN83_06920"/>
<gene>
    <name evidence="3" type="ORF">APS60_06760</name>
    <name evidence="2" type="ORF">B1B09_11685</name>
    <name evidence="1" type="ORF">DXN06_00875</name>
</gene>
<dbReference type="Proteomes" id="UP000226191">
    <property type="component" value="Unassembled WGS sequence"/>
</dbReference>
<evidence type="ECO:0000313" key="4">
    <source>
        <dbReference type="Proteomes" id="UP000223982"/>
    </source>
</evidence>
<accession>A0A2B7ISX9</accession>
<dbReference type="EMBL" id="CP031442">
    <property type="protein sequence ID" value="AXM05871.1"/>
    <property type="molecule type" value="Genomic_DNA"/>
</dbReference>
<organism evidence="3 4">
    <name type="scientific">Cutibacterium acnes</name>
    <name type="common">Propionibacterium acnes</name>
    <dbReference type="NCBI Taxonomy" id="1747"/>
    <lineage>
        <taxon>Bacteria</taxon>
        <taxon>Bacillati</taxon>
        <taxon>Actinomycetota</taxon>
        <taxon>Actinomycetes</taxon>
        <taxon>Propionibacteriales</taxon>
        <taxon>Propionibacteriaceae</taxon>
        <taxon>Cutibacterium</taxon>
    </lineage>
</organism>
<proteinExistence type="predicted"/>
<dbReference type="EMBL" id="MVCE01000006">
    <property type="protein sequence ID" value="PGF32101.1"/>
    <property type="molecule type" value="Genomic_DNA"/>
</dbReference>
<dbReference type="EMBL" id="LKVB01000004">
    <property type="protein sequence ID" value="PHJ27615.1"/>
    <property type="molecule type" value="Genomic_DNA"/>
</dbReference>
<evidence type="ECO:0000313" key="1">
    <source>
        <dbReference type="EMBL" id="AXM05871.1"/>
    </source>
</evidence>
<dbReference type="Proteomes" id="UP000256621">
    <property type="component" value="Chromosome"/>
</dbReference>
<evidence type="ECO:0000313" key="6">
    <source>
        <dbReference type="Proteomes" id="UP000256621"/>
    </source>
</evidence>
<evidence type="ECO:0000313" key="2">
    <source>
        <dbReference type="EMBL" id="PGF32101.1"/>
    </source>
</evidence>
<name>A0A2B7ISX9_CUTAC</name>